<dbReference type="OrthoDB" id="3227934at2"/>
<dbReference type="Proteomes" id="UP000216871">
    <property type="component" value="Unassembled WGS sequence"/>
</dbReference>
<feature type="transmembrane region" description="Helical" evidence="7">
    <location>
        <begin position="364"/>
        <end position="390"/>
    </location>
</feature>
<keyword evidence="3 7" id="KW-0812">Transmembrane</keyword>
<dbReference type="GO" id="GO:0022857">
    <property type="term" value="F:transmembrane transporter activity"/>
    <property type="evidence" value="ECO:0007669"/>
    <property type="project" value="TreeGrafter"/>
</dbReference>
<evidence type="ECO:0000259" key="8">
    <source>
        <dbReference type="Pfam" id="PF02687"/>
    </source>
</evidence>
<dbReference type="PANTHER" id="PTHR30572">
    <property type="entry name" value="MEMBRANE COMPONENT OF TRANSPORTER-RELATED"/>
    <property type="match status" value="1"/>
</dbReference>
<comment type="subcellular location">
    <subcellularLocation>
        <location evidence="1">Cell membrane</location>
        <topology evidence="1">Multi-pass membrane protein</topology>
    </subcellularLocation>
</comment>
<evidence type="ECO:0000256" key="1">
    <source>
        <dbReference type="ARBA" id="ARBA00004651"/>
    </source>
</evidence>
<evidence type="ECO:0000313" key="9">
    <source>
        <dbReference type="EMBL" id="OZG61873.1"/>
    </source>
</evidence>
<evidence type="ECO:0000256" key="5">
    <source>
        <dbReference type="ARBA" id="ARBA00023136"/>
    </source>
</evidence>
<dbReference type="InterPro" id="IPR003838">
    <property type="entry name" value="ABC3_permease_C"/>
</dbReference>
<dbReference type="EMBL" id="MWWW01000001">
    <property type="protein sequence ID" value="OZG61873.1"/>
    <property type="molecule type" value="Genomic_DNA"/>
</dbReference>
<feature type="transmembrane region" description="Helical" evidence="7">
    <location>
        <begin position="323"/>
        <end position="343"/>
    </location>
</feature>
<evidence type="ECO:0000256" key="2">
    <source>
        <dbReference type="ARBA" id="ARBA00022475"/>
    </source>
</evidence>
<gene>
    <name evidence="9" type="ORF">BMYO_0023</name>
</gene>
<protein>
    <submittedName>
        <fullName evidence="9">Peptide ABC transporter permease</fullName>
    </submittedName>
</protein>
<keyword evidence="5 7" id="KW-0472">Membrane</keyword>
<feature type="domain" description="ABC3 transporter permease C-terminal" evidence="8">
    <location>
        <begin position="323"/>
        <end position="431"/>
    </location>
</feature>
<keyword evidence="10" id="KW-1185">Reference proteome</keyword>
<feature type="transmembrane region" description="Helical" evidence="7">
    <location>
        <begin position="410"/>
        <end position="431"/>
    </location>
</feature>
<comment type="caution">
    <text evidence="9">The sequence shown here is derived from an EMBL/GenBank/DDBJ whole genome shotgun (WGS) entry which is preliminary data.</text>
</comment>
<evidence type="ECO:0000256" key="4">
    <source>
        <dbReference type="ARBA" id="ARBA00022989"/>
    </source>
</evidence>
<dbReference type="RefSeq" id="WP_094666593.1">
    <property type="nucleotide sequence ID" value="NZ_MWWW01000001.1"/>
</dbReference>
<organism evidence="9 10">
    <name type="scientific">Bifidobacterium myosotis</name>
    <dbReference type="NCBI Taxonomy" id="1630166"/>
    <lineage>
        <taxon>Bacteria</taxon>
        <taxon>Bacillati</taxon>
        <taxon>Actinomycetota</taxon>
        <taxon>Actinomycetes</taxon>
        <taxon>Bifidobacteriales</taxon>
        <taxon>Bifidobacteriaceae</taxon>
        <taxon>Bifidobacterium</taxon>
    </lineage>
</organism>
<accession>A0A261FSE8</accession>
<evidence type="ECO:0000313" key="10">
    <source>
        <dbReference type="Proteomes" id="UP000216871"/>
    </source>
</evidence>
<dbReference type="InterPro" id="IPR050250">
    <property type="entry name" value="Macrolide_Exporter_MacB"/>
</dbReference>
<feature type="compositionally biased region" description="Low complexity" evidence="6">
    <location>
        <begin position="489"/>
        <end position="503"/>
    </location>
</feature>
<dbReference type="AlphaFoldDB" id="A0A261FSE8"/>
<reference evidence="9 10" key="1">
    <citation type="journal article" date="2017" name="BMC Genomics">
        <title>Comparative genomic and phylogenomic analyses of the Bifidobacteriaceae family.</title>
        <authorList>
            <person name="Lugli G.A."/>
            <person name="Milani C."/>
            <person name="Turroni F."/>
            <person name="Duranti S."/>
            <person name="Mancabelli L."/>
            <person name="Mangifesta M."/>
            <person name="Ferrario C."/>
            <person name="Modesto M."/>
            <person name="Mattarelli P."/>
            <person name="Jiri K."/>
            <person name="van Sinderen D."/>
            <person name="Ventura M."/>
        </authorList>
    </citation>
    <scope>NUCLEOTIDE SEQUENCE [LARGE SCALE GENOMIC DNA]</scope>
    <source>
        <strain evidence="9 10">DSM 100196</strain>
    </source>
</reference>
<name>A0A261FSE8_9BIFI</name>
<proteinExistence type="predicted"/>
<dbReference type="PANTHER" id="PTHR30572:SF9">
    <property type="entry name" value="ABC TRANSPORTER PERMEASE PROTEIN"/>
    <property type="match status" value="1"/>
</dbReference>
<feature type="region of interest" description="Disordered" evidence="6">
    <location>
        <begin position="459"/>
        <end position="513"/>
    </location>
</feature>
<evidence type="ECO:0000256" key="7">
    <source>
        <dbReference type="SAM" id="Phobius"/>
    </source>
</evidence>
<sequence length="513" mass="54073">MFVLSNAWRALMRSKGRTALTAFVTLAVTFGTVAGLAIIQENTTAHTTTYDAQKADLAIRPTAAAWKKVSATDSASTKQYMTWTSYTEYATAIQQATSTLDFTVTETVPARVSGDLKALDGGSLGSASDDETGGQLIWRAFWTKDAAKANDLGTYTITDGKALSYDNQSDNPDTTGALVSAAFAKANNLKVGDKFKVAVAADKSKTTELTVRGIYEYTADAAADNPVVTARNRENAIYTNYQTFSKAGLDPQSSDDSVSGWALPDLNVVFNISDAATYKSVVDTLKKSKLPADGFAISSPALERYTKSLAPIETLASRAQTGVILLLSAGGVVLLALVLLGVWTRKRDDEIGMALVSGVTRGRLGWQFMLEVFITTLPFYAIGLVGGAFAAKPIGTALAAGHATPVTSDLVWKMVWYGLGAILVLAILAALRLPFYGADKLFTSDGDWGTVRETESIEAESAADAVNGESVGKNTDVVGDAGSDRTDADTNSGKKTTTNGTAAKADDDAEAQA</sequence>
<evidence type="ECO:0000256" key="3">
    <source>
        <dbReference type="ARBA" id="ARBA00022692"/>
    </source>
</evidence>
<dbReference type="Pfam" id="PF02687">
    <property type="entry name" value="FtsX"/>
    <property type="match status" value="1"/>
</dbReference>
<keyword evidence="2" id="KW-1003">Cell membrane</keyword>
<dbReference type="GO" id="GO:0005886">
    <property type="term" value="C:plasma membrane"/>
    <property type="evidence" value="ECO:0007669"/>
    <property type="project" value="UniProtKB-SubCell"/>
</dbReference>
<evidence type="ECO:0000256" key="6">
    <source>
        <dbReference type="SAM" id="MobiDB-lite"/>
    </source>
</evidence>
<keyword evidence="4 7" id="KW-1133">Transmembrane helix</keyword>